<dbReference type="AlphaFoldDB" id="A0A317VCU2"/>
<dbReference type="SUPFAM" id="SSF57701">
    <property type="entry name" value="Zn2/Cys6 DNA-binding domain"/>
    <property type="match status" value="1"/>
</dbReference>
<evidence type="ECO:0000256" key="4">
    <source>
        <dbReference type="ARBA" id="ARBA00023125"/>
    </source>
</evidence>
<protein>
    <recommendedName>
        <fullName evidence="8">Zn(2)-C6 fungal-type domain-containing protein</fullName>
    </recommendedName>
</protein>
<keyword evidence="3" id="KW-0805">Transcription regulation</keyword>
<dbReference type="CDD" id="cd00067">
    <property type="entry name" value="GAL4"/>
    <property type="match status" value="1"/>
</dbReference>
<evidence type="ECO:0000256" key="1">
    <source>
        <dbReference type="ARBA" id="ARBA00022723"/>
    </source>
</evidence>
<keyword evidence="1" id="KW-0479">Metal-binding</keyword>
<dbReference type="Pfam" id="PF00172">
    <property type="entry name" value="Zn_clus"/>
    <property type="match status" value="1"/>
</dbReference>
<dbReference type="PANTHER" id="PTHR36206:SF16">
    <property type="entry name" value="TRANSCRIPTION FACTOR DOMAIN-CONTAINING PROTEIN-RELATED"/>
    <property type="match status" value="1"/>
</dbReference>
<dbReference type="InterPro" id="IPR036864">
    <property type="entry name" value="Zn2-C6_fun-type_DNA-bd_sf"/>
</dbReference>
<dbReference type="RefSeq" id="XP_025463137.1">
    <property type="nucleotide sequence ID" value="XM_025608593.1"/>
</dbReference>
<keyword evidence="7" id="KW-0472">Membrane</keyword>
<dbReference type="SMART" id="SM00066">
    <property type="entry name" value="GAL4"/>
    <property type="match status" value="1"/>
</dbReference>
<dbReference type="Pfam" id="PF11951">
    <property type="entry name" value="Fungal_trans_2"/>
    <property type="match status" value="1"/>
</dbReference>
<keyword evidence="10" id="KW-1185">Reference proteome</keyword>
<evidence type="ECO:0000259" key="8">
    <source>
        <dbReference type="PROSITE" id="PS50048"/>
    </source>
</evidence>
<evidence type="ECO:0000256" key="7">
    <source>
        <dbReference type="SAM" id="Phobius"/>
    </source>
</evidence>
<keyword evidence="7" id="KW-0812">Transmembrane</keyword>
<keyword evidence="6" id="KW-0539">Nucleus</keyword>
<dbReference type="PANTHER" id="PTHR36206">
    <property type="entry name" value="ASPERCRYPTIN BIOSYNTHESIS CLUSTER-SPECIFIC TRANSCRIPTION REGULATOR ATNN-RELATED"/>
    <property type="match status" value="1"/>
</dbReference>
<feature type="transmembrane region" description="Helical" evidence="7">
    <location>
        <begin position="185"/>
        <end position="203"/>
    </location>
</feature>
<dbReference type="GO" id="GO:0008270">
    <property type="term" value="F:zinc ion binding"/>
    <property type="evidence" value="ECO:0007669"/>
    <property type="project" value="InterPro"/>
</dbReference>
<dbReference type="Proteomes" id="UP000246702">
    <property type="component" value="Unassembled WGS sequence"/>
</dbReference>
<keyword evidence="5" id="KW-0804">Transcription</keyword>
<name>A0A317VCU2_9EURO</name>
<comment type="caution">
    <text evidence="9">The sequence shown here is derived from an EMBL/GenBank/DDBJ whole genome shotgun (WGS) entry which is preliminary data.</text>
</comment>
<dbReference type="InterPro" id="IPR052360">
    <property type="entry name" value="Transcr_Regulatory_Proteins"/>
</dbReference>
<dbReference type="PROSITE" id="PS50048">
    <property type="entry name" value="ZN2_CY6_FUNGAL_2"/>
    <property type="match status" value="1"/>
</dbReference>
<dbReference type="GO" id="GO:0009893">
    <property type="term" value="P:positive regulation of metabolic process"/>
    <property type="evidence" value="ECO:0007669"/>
    <property type="project" value="UniProtKB-ARBA"/>
</dbReference>
<dbReference type="EMBL" id="MSFK01000034">
    <property type="protein sequence ID" value="PWY72184.1"/>
    <property type="molecule type" value="Genomic_DNA"/>
</dbReference>
<dbReference type="GO" id="GO:0000981">
    <property type="term" value="F:DNA-binding transcription factor activity, RNA polymerase II-specific"/>
    <property type="evidence" value="ECO:0007669"/>
    <property type="project" value="InterPro"/>
</dbReference>
<dbReference type="GO" id="GO:0003677">
    <property type="term" value="F:DNA binding"/>
    <property type="evidence" value="ECO:0007669"/>
    <property type="project" value="UniProtKB-KW"/>
</dbReference>
<dbReference type="InterPro" id="IPR021858">
    <property type="entry name" value="Fun_TF"/>
</dbReference>
<feature type="domain" description="Zn(2)-C6 fungal-type" evidence="8">
    <location>
        <begin position="330"/>
        <end position="359"/>
    </location>
</feature>
<evidence type="ECO:0000256" key="2">
    <source>
        <dbReference type="ARBA" id="ARBA00022833"/>
    </source>
</evidence>
<accession>A0A317VCU2</accession>
<evidence type="ECO:0000256" key="3">
    <source>
        <dbReference type="ARBA" id="ARBA00023015"/>
    </source>
</evidence>
<keyword evidence="2" id="KW-0862">Zinc</keyword>
<keyword evidence="4" id="KW-0238">DNA-binding</keyword>
<evidence type="ECO:0000256" key="6">
    <source>
        <dbReference type="ARBA" id="ARBA00023242"/>
    </source>
</evidence>
<sequence>MAMICGLAMIAFVVSSACAIIALILGALSWSRTASLFLPFPQWIPVITTLFPLITVLALYLANRLSSTAGADNTHPFNHWQRLFPIADHLHSIISAIIATVALAYLYPENVLTCRLEQEWQEYFRLKDAQPIRTIQDEFRCCGFRSIHDRAWPFKDRTHGDDACEVQLGYGQSCLVPWTQQQQSASWMVFAAAVLTLFMKVAFYQAMRSSWINTRFGRQAPEYQQITHPGLEDEDTDGDAEESRYGAFLPRAHPRYDTEWNERYGYLLRCLQIDLMGHTAPLKPMSASLNLSAIMSMRNPAGMCYSCSQQPTMGPRSKGLKVFSSRSRTGCRTCRARRIKCDETPGSSCTNCTSTGRTCDGYPVFQLPAKARFRPGLRPIDINLPGMTSDERRCLAFFQSHTMPMMTGLFDSELWQRIVLQMSQAEPAVGHAVAALGALHEDNEMMSGAVVKKSKDYRLFALEQYGCAIKALRQRLGSNDPQLRVTALVCCIIFIFFDFIQENYHNALMHLRNGAYILVHDTGPQARSSILTGLDTFTAETALSRTFAHLTVQAAHFDSSDSVIKLHPSDMHLAEFHYDSLELESLQDAKDKLDPMINNMVRFWPRCEAALRNHSTDYASLCLEQQTQYTNLQHHIRAFEAFLSRYRPTTAKGVRSIDTIRLYQIILTTGIGAFLELRETVYDQYQEEWKRSVDLTEKIITSFKTERADNHLPNVVSDLGVLLPLTWVGFKCRDVKIRGRVLDLFQSWPHREGPHDSMVLFYQVREAAAIEREAAGQDGYVPEYSRVRMVSFEKMEGGRQAVLLYALSDPEARELQMRRRVFTMDEK</sequence>
<dbReference type="GeneID" id="37110736"/>
<gene>
    <name evidence="9" type="ORF">BO94DRAFT_476066</name>
</gene>
<dbReference type="Gene3D" id="4.10.240.10">
    <property type="entry name" value="Zn(2)-C6 fungal-type DNA-binding domain"/>
    <property type="match status" value="1"/>
</dbReference>
<organism evidence="9 10">
    <name type="scientific">Aspergillus sclerotioniger CBS 115572</name>
    <dbReference type="NCBI Taxonomy" id="1450535"/>
    <lineage>
        <taxon>Eukaryota</taxon>
        <taxon>Fungi</taxon>
        <taxon>Dikarya</taxon>
        <taxon>Ascomycota</taxon>
        <taxon>Pezizomycotina</taxon>
        <taxon>Eurotiomycetes</taxon>
        <taxon>Eurotiomycetidae</taxon>
        <taxon>Eurotiales</taxon>
        <taxon>Aspergillaceae</taxon>
        <taxon>Aspergillus</taxon>
        <taxon>Aspergillus subgen. Circumdati</taxon>
    </lineage>
</organism>
<dbReference type="PROSITE" id="PS00463">
    <property type="entry name" value="ZN2_CY6_FUNGAL_1"/>
    <property type="match status" value="1"/>
</dbReference>
<feature type="transmembrane region" description="Helical" evidence="7">
    <location>
        <begin position="43"/>
        <end position="62"/>
    </location>
</feature>
<evidence type="ECO:0000313" key="10">
    <source>
        <dbReference type="Proteomes" id="UP000246702"/>
    </source>
</evidence>
<dbReference type="OrthoDB" id="71600at2759"/>
<dbReference type="InterPro" id="IPR001138">
    <property type="entry name" value="Zn2Cys6_DnaBD"/>
</dbReference>
<reference evidence="9 10" key="1">
    <citation type="submission" date="2016-12" db="EMBL/GenBank/DDBJ databases">
        <title>The genomes of Aspergillus section Nigri reveals drivers in fungal speciation.</title>
        <authorList>
            <consortium name="DOE Joint Genome Institute"/>
            <person name="Vesth T.C."/>
            <person name="Nybo J."/>
            <person name="Theobald S."/>
            <person name="Brandl J."/>
            <person name="Frisvad J.C."/>
            <person name="Nielsen K.F."/>
            <person name="Lyhne E.K."/>
            <person name="Kogle M.E."/>
            <person name="Kuo A."/>
            <person name="Riley R."/>
            <person name="Clum A."/>
            <person name="Nolan M."/>
            <person name="Lipzen A."/>
            <person name="Salamov A."/>
            <person name="Henrissat B."/>
            <person name="Wiebenga A."/>
            <person name="De Vries R.P."/>
            <person name="Grigoriev I.V."/>
            <person name="Mortensen U.H."/>
            <person name="Andersen M.R."/>
            <person name="Baker S.E."/>
        </authorList>
    </citation>
    <scope>NUCLEOTIDE SEQUENCE [LARGE SCALE GENOMIC DNA]</scope>
    <source>
        <strain evidence="9 10">CBS 115572</strain>
    </source>
</reference>
<proteinExistence type="predicted"/>
<keyword evidence="7" id="KW-1133">Transmembrane helix</keyword>
<evidence type="ECO:0000256" key="5">
    <source>
        <dbReference type="ARBA" id="ARBA00023163"/>
    </source>
</evidence>
<evidence type="ECO:0000313" key="9">
    <source>
        <dbReference type="EMBL" id="PWY72184.1"/>
    </source>
</evidence>